<organism evidence="1 2">
    <name type="scientific">Brachionus plicatilis</name>
    <name type="common">Marine rotifer</name>
    <name type="synonym">Brachionus muelleri</name>
    <dbReference type="NCBI Taxonomy" id="10195"/>
    <lineage>
        <taxon>Eukaryota</taxon>
        <taxon>Metazoa</taxon>
        <taxon>Spiralia</taxon>
        <taxon>Gnathifera</taxon>
        <taxon>Rotifera</taxon>
        <taxon>Eurotatoria</taxon>
        <taxon>Monogononta</taxon>
        <taxon>Pseudotrocha</taxon>
        <taxon>Ploima</taxon>
        <taxon>Brachionidae</taxon>
        <taxon>Brachionus</taxon>
    </lineage>
</organism>
<dbReference type="EMBL" id="REGN01012402">
    <property type="protein sequence ID" value="RMZ95477.1"/>
    <property type="molecule type" value="Genomic_DNA"/>
</dbReference>
<comment type="caution">
    <text evidence="1">The sequence shown here is derived from an EMBL/GenBank/DDBJ whole genome shotgun (WGS) entry which is preliminary data.</text>
</comment>
<evidence type="ECO:0000313" key="1">
    <source>
        <dbReference type="EMBL" id="RMZ95477.1"/>
    </source>
</evidence>
<proteinExistence type="predicted"/>
<name>A0A3M7P9T7_BRAPC</name>
<accession>A0A3M7P9T7</accession>
<protein>
    <submittedName>
        <fullName evidence="1">Uncharacterized protein</fullName>
    </submittedName>
</protein>
<dbReference type="AlphaFoldDB" id="A0A3M7P9T7"/>
<dbReference type="Proteomes" id="UP000276133">
    <property type="component" value="Unassembled WGS sequence"/>
</dbReference>
<gene>
    <name evidence="1" type="ORF">BpHYR1_012976</name>
</gene>
<keyword evidence="2" id="KW-1185">Reference proteome</keyword>
<reference evidence="1 2" key="1">
    <citation type="journal article" date="2018" name="Sci. Rep.">
        <title>Genomic signatures of local adaptation to the degree of environmental predictability in rotifers.</title>
        <authorList>
            <person name="Franch-Gras L."/>
            <person name="Hahn C."/>
            <person name="Garcia-Roger E.M."/>
            <person name="Carmona M.J."/>
            <person name="Serra M."/>
            <person name="Gomez A."/>
        </authorList>
    </citation>
    <scope>NUCLEOTIDE SEQUENCE [LARGE SCALE GENOMIC DNA]</scope>
    <source>
        <strain evidence="1">HYR1</strain>
    </source>
</reference>
<evidence type="ECO:0000313" key="2">
    <source>
        <dbReference type="Proteomes" id="UP000276133"/>
    </source>
</evidence>
<sequence>MQAFQCIVINILSIKLLRRNAVGNRLFARQSRTRALPTARRPTGLSKISSCTDNKRRTDLARCIEIEYFDAETG</sequence>